<dbReference type="CDD" id="cd12532">
    <property type="entry name" value="RRM3_MEI2_fungi"/>
    <property type="match status" value="1"/>
</dbReference>
<evidence type="ECO:0000313" key="3">
    <source>
        <dbReference type="EMBL" id="ORZ14771.1"/>
    </source>
</evidence>
<comment type="caution">
    <text evidence="3">The sequence shown here is derived from an EMBL/GenBank/DDBJ whole genome shotgun (WGS) entry which is preliminary data.</text>
</comment>
<dbReference type="SUPFAM" id="SSF54928">
    <property type="entry name" value="RNA-binding domain, RBD"/>
    <property type="match status" value="1"/>
</dbReference>
<dbReference type="OrthoDB" id="417481at2759"/>
<dbReference type="InterPro" id="IPR007201">
    <property type="entry name" value="Mei2-like_Rrm_C"/>
</dbReference>
<sequence length="160" mass="18761">MNSDDRTAKATSQNSNTFDVTRVINRLDRRTTFMIKNIPNKYDQAMLMEWVDATHKGTYDFLYLRIDFKNKCNVGYAFINFIDPESVIYFAQARQGKLWNRFNSEKICELAYAKIQGKASLIKKFQNSCVMEQEVAFRPKIFYSSGDRQGEEEVKYQNTV</sequence>
<keyword evidence="1" id="KW-0694">RNA-binding</keyword>
<dbReference type="GO" id="GO:0003723">
    <property type="term" value="F:RNA binding"/>
    <property type="evidence" value="ECO:0007669"/>
    <property type="project" value="UniProtKB-KW"/>
</dbReference>
<dbReference type="EMBL" id="MCGE01000014">
    <property type="protein sequence ID" value="ORZ14771.1"/>
    <property type="molecule type" value="Genomic_DNA"/>
</dbReference>
<proteinExistence type="predicted"/>
<dbReference type="InterPro" id="IPR035979">
    <property type="entry name" value="RBD_domain_sf"/>
</dbReference>
<accession>A0A1X2IEH9</accession>
<evidence type="ECO:0000313" key="4">
    <source>
        <dbReference type="Proteomes" id="UP000193560"/>
    </source>
</evidence>
<evidence type="ECO:0000259" key="2">
    <source>
        <dbReference type="Pfam" id="PF04059"/>
    </source>
</evidence>
<dbReference type="Proteomes" id="UP000193560">
    <property type="component" value="Unassembled WGS sequence"/>
</dbReference>
<dbReference type="PANTHER" id="PTHR23189">
    <property type="entry name" value="RNA RECOGNITION MOTIF-CONTAINING"/>
    <property type="match status" value="1"/>
</dbReference>
<protein>
    <submittedName>
        <fullName evidence="3">RNA recognition motif 2-domain-containing protein</fullName>
    </submittedName>
</protein>
<keyword evidence="4" id="KW-1185">Reference proteome</keyword>
<evidence type="ECO:0000256" key="1">
    <source>
        <dbReference type="ARBA" id="ARBA00022884"/>
    </source>
</evidence>
<dbReference type="STRING" id="90262.A0A1X2IEH9"/>
<name>A0A1X2IEH9_9FUNG</name>
<dbReference type="AlphaFoldDB" id="A0A1X2IEH9"/>
<dbReference type="Pfam" id="PF04059">
    <property type="entry name" value="RRM_2"/>
    <property type="match status" value="1"/>
</dbReference>
<feature type="domain" description="Mei2-like C-terminal RNA recognition motif" evidence="2">
    <location>
        <begin position="30"/>
        <end position="126"/>
    </location>
</feature>
<reference evidence="3 4" key="1">
    <citation type="submission" date="2016-07" db="EMBL/GenBank/DDBJ databases">
        <title>Pervasive Adenine N6-methylation of Active Genes in Fungi.</title>
        <authorList>
            <consortium name="DOE Joint Genome Institute"/>
            <person name="Mondo S.J."/>
            <person name="Dannebaum R.O."/>
            <person name="Kuo R.C."/>
            <person name="Labutti K."/>
            <person name="Haridas S."/>
            <person name="Kuo A."/>
            <person name="Salamov A."/>
            <person name="Ahrendt S.R."/>
            <person name="Lipzen A."/>
            <person name="Sullivan W."/>
            <person name="Andreopoulos W.B."/>
            <person name="Clum A."/>
            <person name="Lindquist E."/>
            <person name="Daum C."/>
            <person name="Ramamoorthy G.K."/>
            <person name="Gryganskyi A."/>
            <person name="Culley D."/>
            <person name="Magnuson J.K."/>
            <person name="James T.Y."/>
            <person name="O'Malley M.A."/>
            <person name="Stajich J.E."/>
            <person name="Spatafora J.W."/>
            <person name="Visel A."/>
            <person name="Grigoriev I.V."/>
        </authorList>
    </citation>
    <scope>NUCLEOTIDE SEQUENCE [LARGE SCALE GENOMIC DNA]</scope>
    <source>
        <strain evidence="3 4">NRRL 1336</strain>
    </source>
</reference>
<dbReference type="InterPro" id="IPR034862">
    <property type="entry name" value="Fungal_Mei2-like_RRM3"/>
</dbReference>
<gene>
    <name evidence="3" type="ORF">BCR42DRAFT_329405</name>
</gene>
<organism evidence="3 4">
    <name type="scientific">Absidia repens</name>
    <dbReference type="NCBI Taxonomy" id="90262"/>
    <lineage>
        <taxon>Eukaryota</taxon>
        <taxon>Fungi</taxon>
        <taxon>Fungi incertae sedis</taxon>
        <taxon>Mucoromycota</taxon>
        <taxon>Mucoromycotina</taxon>
        <taxon>Mucoromycetes</taxon>
        <taxon>Mucorales</taxon>
        <taxon>Cunninghamellaceae</taxon>
        <taxon>Absidia</taxon>
    </lineage>
</organism>